<evidence type="ECO:0000313" key="4">
    <source>
        <dbReference type="Proteomes" id="UP000182762"/>
    </source>
</evidence>
<dbReference type="RefSeq" id="WP_061805978.1">
    <property type="nucleotide sequence ID" value="NZ_FOXX01000010.1"/>
</dbReference>
<name>A0A1I6BJA5_9BACI</name>
<organism evidence="3 4">
    <name type="scientific">Priestia endophytica DSM 13796</name>
    <dbReference type="NCBI Taxonomy" id="1121089"/>
    <lineage>
        <taxon>Bacteria</taxon>
        <taxon>Bacillati</taxon>
        <taxon>Bacillota</taxon>
        <taxon>Bacilli</taxon>
        <taxon>Bacillales</taxon>
        <taxon>Bacillaceae</taxon>
        <taxon>Priestia</taxon>
    </lineage>
</organism>
<keyword evidence="4" id="KW-1185">Reference proteome</keyword>
<feature type="coiled-coil region" evidence="1">
    <location>
        <begin position="474"/>
        <end position="519"/>
    </location>
</feature>
<feature type="coiled-coil region" evidence="1">
    <location>
        <begin position="549"/>
        <end position="583"/>
    </location>
</feature>
<dbReference type="SUPFAM" id="SSF53474">
    <property type="entry name" value="alpha/beta-Hydrolases"/>
    <property type="match status" value="1"/>
</dbReference>
<protein>
    <submittedName>
        <fullName evidence="3">Lipase (Class 3)</fullName>
    </submittedName>
</protein>
<reference evidence="3 4" key="1">
    <citation type="submission" date="2016-10" db="EMBL/GenBank/DDBJ databases">
        <authorList>
            <person name="Varghese N."/>
            <person name="Submissions S."/>
        </authorList>
    </citation>
    <scope>NUCLEOTIDE SEQUENCE [LARGE SCALE GENOMIC DNA]</scope>
    <source>
        <strain evidence="3 4">DSM 13796</strain>
    </source>
</reference>
<accession>A0A1I6BJA5</accession>
<sequence length="606" mass="67674">MAVFKVDTDALLNLSKSVSDQKQTIEGLSKKYTTLTSHTNKIIDNGPYAIPNAGTVQNTNEAINTGHTNVVKHYSQTIENISSIVIQAKIADFLATSFPPSLDSLNPLKVMKDFISDKLGFLFDGKGQTKEQKLMEETFKTITPEEYGKLAELSYTVYDGEIESKLKDYHLSDKFEVIRMNGKEITHYGSGLEAVSFKNIQTGEIVVAFRGTQPPKVEGKMFSSWDNFNTGVKYNGGFLVDFLEDKSAVAGWGSLGTYGSFIQTTSKQLQDGNAYVKKLHSVYGKNFEISFTGHSLGGFVATGVADSQKTKAVTFNAPQFRDGSKAELLKNNNQKVVNFKTDGDAVSRKWEKIPGMKNSPGLTVHVPNIGSSNGLNPHGMADNFLFDDEGNILVNEGQGNLPKTETIDSSIVSTDTAKELHVKGEKDRGGERAEGKHNLLIEKGKEEAVKDLDKAIDEYSKLSDYHSINGQVGEQSEDFNIKKTKDEYKELEEKLEKQIKKSEEKIKDIEEETVKNMREAQEKWKISPGFGSPDVEAQHFVYGKGSNYEERQQKRIDKLEKEIDNLQSELKEESKLLDFKVEKGYEGKDSHIMEGLIHRKNDVNNY</sequence>
<dbReference type="Pfam" id="PF01764">
    <property type="entry name" value="Lipase_3"/>
    <property type="match status" value="1"/>
</dbReference>
<comment type="caution">
    <text evidence="3">The sequence shown here is derived from an EMBL/GenBank/DDBJ whole genome shotgun (WGS) entry which is preliminary data.</text>
</comment>
<evidence type="ECO:0000256" key="1">
    <source>
        <dbReference type="SAM" id="Coils"/>
    </source>
</evidence>
<evidence type="ECO:0000259" key="2">
    <source>
        <dbReference type="Pfam" id="PF01764"/>
    </source>
</evidence>
<proteinExistence type="predicted"/>
<gene>
    <name evidence="3" type="ORF">SAMN02745910_03709</name>
</gene>
<keyword evidence="1" id="KW-0175">Coiled coil</keyword>
<dbReference type="Proteomes" id="UP000182762">
    <property type="component" value="Unassembled WGS sequence"/>
</dbReference>
<evidence type="ECO:0000313" key="3">
    <source>
        <dbReference type="EMBL" id="SFQ81026.1"/>
    </source>
</evidence>
<dbReference type="InterPro" id="IPR029058">
    <property type="entry name" value="AB_hydrolase_fold"/>
</dbReference>
<feature type="domain" description="Fungal lipase-type" evidence="2">
    <location>
        <begin position="207"/>
        <end position="348"/>
    </location>
</feature>
<dbReference type="GeneID" id="93712297"/>
<dbReference type="EMBL" id="FOXX01000010">
    <property type="protein sequence ID" value="SFQ81026.1"/>
    <property type="molecule type" value="Genomic_DNA"/>
</dbReference>
<dbReference type="InterPro" id="IPR002921">
    <property type="entry name" value="Fungal_lipase-type"/>
</dbReference>
<dbReference type="Gene3D" id="3.40.50.1820">
    <property type="entry name" value="alpha/beta hydrolase"/>
    <property type="match status" value="1"/>
</dbReference>